<sequence>MNYKKVKAKVTSFHNQGKTKEAANWILQHFNMQDHYLKGFEFREKAVPTMIVLTTEGDFGKQQIIRIPENAFQFPLPLMICLIAHEMVHVRQKTRQPFVMDKNEREWQAYYEMLFRKIFPNIPEVSNFQKKSYAKKAFDYYNRMGEDSELQIKYAEQKKEVEDLIASLG</sequence>
<proteinExistence type="predicted"/>
<dbReference type="eggNOG" id="ENOG5030I6C">
    <property type="taxonomic scope" value="Bacteria"/>
</dbReference>
<dbReference type="RefSeq" id="WP_035126205.1">
    <property type="nucleotide sequence ID" value="NZ_JRHH01000003.1"/>
</dbReference>
<protein>
    <recommendedName>
        <fullName evidence="3">SprT-like domain-containing protein</fullName>
    </recommendedName>
</protein>
<dbReference type="STRING" id="1453498.LG45_08940"/>
<organism evidence="1 2">
    <name type="scientific">Flavobacterium aquatile LMG 4008 = ATCC 11947</name>
    <dbReference type="NCBI Taxonomy" id="1453498"/>
    <lineage>
        <taxon>Bacteria</taxon>
        <taxon>Pseudomonadati</taxon>
        <taxon>Bacteroidota</taxon>
        <taxon>Flavobacteriia</taxon>
        <taxon>Flavobacteriales</taxon>
        <taxon>Flavobacteriaceae</taxon>
        <taxon>Flavobacterium</taxon>
    </lineage>
</organism>
<dbReference type="Proteomes" id="UP000029554">
    <property type="component" value="Unassembled WGS sequence"/>
</dbReference>
<dbReference type="OrthoDB" id="1449922at2"/>
<name>A0A095SUW8_9FLAO</name>
<dbReference type="EMBL" id="JRHH01000003">
    <property type="protein sequence ID" value="KGD68402.1"/>
    <property type="molecule type" value="Genomic_DNA"/>
</dbReference>
<comment type="caution">
    <text evidence="1">The sequence shown here is derived from an EMBL/GenBank/DDBJ whole genome shotgun (WGS) entry which is preliminary data.</text>
</comment>
<reference evidence="1 2" key="1">
    <citation type="submission" date="2014-09" db="EMBL/GenBank/DDBJ databases">
        <title>Whole Genome Shotgun of Flavobacterium aquatile LMG 4008.</title>
        <authorList>
            <person name="Gale A.N."/>
            <person name="Pipes S.E."/>
            <person name="Newman J.D."/>
        </authorList>
    </citation>
    <scope>NUCLEOTIDE SEQUENCE [LARGE SCALE GENOMIC DNA]</scope>
    <source>
        <strain evidence="1 2">LMG 4008</strain>
    </source>
</reference>
<evidence type="ECO:0000313" key="2">
    <source>
        <dbReference type="Proteomes" id="UP000029554"/>
    </source>
</evidence>
<accession>A0A095SUW8</accession>
<evidence type="ECO:0000313" key="1">
    <source>
        <dbReference type="EMBL" id="KGD68402.1"/>
    </source>
</evidence>
<dbReference type="AlphaFoldDB" id="A0A095SUW8"/>
<evidence type="ECO:0008006" key="3">
    <source>
        <dbReference type="Google" id="ProtNLM"/>
    </source>
</evidence>
<gene>
    <name evidence="1" type="ORF">LG45_08940</name>
</gene>
<keyword evidence="2" id="KW-1185">Reference proteome</keyword>